<dbReference type="InterPro" id="IPR044730">
    <property type="entry name" value="RNase_H-like_dom_plant"/>
</dbReference>
<dbReference type="Pfam" id="PF13966">
    <property type="entry name" value="zf-RVT"/>
    <property type="match status" value="1"/>
</dbReference>
<sequence>MTEVVRGFGDPWIAMGDMNAVLCQQEKIGGRPVCESEGRGLRNFLFDSGAVDLEGMGALFTWTNGHDWNNLIREKLDRVVCSTDWLSNFPKAGTKNLSIRHSDHAAIVLDTLLDSAPFKAPFRYLDVWNRDDDCKRVIREAWQQVYFGYQSFVLCSKLRNTAASLAKWNKECFGLCRSKLTMLEKCDTGGGKFLSLLHWGSICKPKSLGGLGFRQFRDINFCLIAKLGWLLASNHGALWTQVIKGKYTFDPAGWQVPPPRGASPVVRGIWKTREFIFNNSAWLLGKDSNVDLWRYEWSCCDGILLGPKDFNPRVGGKLLLPELRSGEGNGWVVESLERWFKPSAASSIARCRYNDLTEYDKLIWKSNPSGGFSLKFAYWDLCCNEMHRSKLFTNLWLSPLHERLKLFLWKIARECLMFGSRLQGIFGSVVGKCYLCNVDGGDSANHFFSLCSVTRAIWLSSKWNLRFDRIPLASGVEVVNWILNPHLLVDNFPSQDCLEFSMFAAVLYHNLWFFRNDSFHNQTRWRVEEMKKKIDGDFSGFWLARSSPATGIPLGSPVVPRWMLPRPGRIRANVDFANKNGVGAVGVVIRDEGGSILALAAEKIGFISPIHGELQAAISGLQILRKLNATKADLLSDSQVLISAICSASSPHWSINRSFLNLLMLIASLDVDVFWVPRESNKAAHFLAKCGLDHDCSGLVNF</sequence>
<dbReference type="Pfam" id="PF13456">
    <property type="entry name" value="RVT_3"/>
    <property type="match status" value="1"/>
</dbReference>
<dbReference type="InterPro" id="IPR036691">
    <property type="entry name" value="Endo/exonu/phosph_ase_sf"/>
</dbReference>
<reference evidence="3 4" key="1">
    <citation type="journal article" date="2020" name="bioRxiv">
        <title>Sequence and annotation of 42 cannabis genomes reveals extensive copy number variation in cannabinoid synthesis and pathogen resistance genes.</title>
        <authorList>
            <person name="Mckernan K.J."/>
            <person name="Helbert Y."/>
            <person name="Kane L.T."/>
            <person name="Ebling H."/>
            <person name="Zhang L."/>
            <person name="Liu B."/>
            <person name="Eaton Z."/>
            <person name="Mclaughlin S."/>
            <person name="Kingan S."/>
            <person name="Baybayan P."/>
            <person name="Concepcion G."/>
            <person name="Jordan M."/>
            <person name="Riva A."/>
            <person name="Barbazuk W."/>
            <person name="Harkins T."/>
        </authorList>
    </citation>
    <scope>NUCLEOTIDE SEQUENCE [LARGE SCALE GENOMIC DNA]</scope>
    <source>
        <strain evidence="4">cv. Jamaican Lion 4</strain>
        <tissue evidence="3">Leaf</tissue>
    </source>
</reference>
<gene>
    <name evidence="3" type="ORF">G4B88_014886</name>
</gene>
<dbReference type="InterPro" id="IPR002156">
    <property type="entry name" value="RNaseH_domain"/>
</dbReference>
<dbReference type="InterPro" id="IPR036397">
    <property type="entry name" value="RNaseH_sf"/>
</dbReference>
<dbReference type="GO" id="GO:0004523">
    <property type="term" value="F:RNA-DNA hybrid ribonuclease activity"/>
    <property type="evidence" value="ECO:0007669"/>
    <property type="project" value="InterPro"/>
</dbReference>
<evidence type="ECO:0000259" key="1">
    <source>
        <dbReference type="Pfam" id="PF13456"/>
    </source>
</evidence>
<dbReference type="Proteomes" id="UP000583929">
    <property type="component" value="Unassembled WGS sequence"/>
</dbReference>
<dbReference type="Gene3D" id="3.60.10.10">
    <property type="entry name" value="Endonuclease/exonuclease/phosphatase"/>
    <property type="match status" value="1"/>
</dbReference>
<evidence type="ECO:0000313" key="3">
    <source>
        <dbReference type="EMBL" id="KAF4404430.1"/>
    </source>
</evidence>
<dbReference type="PANTHER" id="PTHR33710:SF62">
    <property type="entry name" value="DUF4283 DOMAIN PROTEIN"/>
    <property type="match status" value="1"/>
</dbReference>
<dbReference type="InterPro" id="IPR026960">
    <property type="entry name" value="RVT-Znf"/>
</dbReference>
<dbReference type="SUPFAM" id="SSF53098">
    <property type="entry name" value="Ribonuclease H-like"/>
    <property type="match status" value="1"/>
</dbReference>
<organism evidence="3 4">
    <name type="scientific">Cannabis sativa</name>
    <name type="common">Hemp</name>
    <name type="synonym">Marijuana</name>
    <dbReference type="NCBI Taxonomy" id="3483"/>
    <lineage>
        <taxon>Eukaryota</taxon>
        <taxon>Viridiplantae</taxon>
        <taxon>Streptophyta</taxon>
        <taxon>Embryophyta</taxon>
        <taxon>Tracheophyta</taxon>
        <taxon>Spermatophyta</taxon>
        <taxon>Magnoliopsida</taxon>
        <taxon>eudicotyledons</taxon>
        <taxon>Gunneridae</taxon>
        <taxon>Pentapetalae</taxon>
        <taxon>rosids</taxon>
        <taxon>fabids</taxon>
        <taxon>Rosales</taxon>
        <taxon>Cannabaceae</taxon>
        <taxon>Cannabis</taxon>
    </lineage>
</organism>
<evidence type="ECO:0000313" key="4">
    <source>
        <dbReference type="Proteomes" id="UP000583929"/>
    </source>
</evidence>
<keyword evidence="4" id="KW-1185">Reference proteome</keyword>
<dbReference type="PANTHER" id="PTHR33710">
    <property type="entry name" value="BNAC02G09200D PROTEIN"/>
    <property type="match status" value="1"/>
</dbReference>
<dbReference type="AlphaFoldDB" id="A0A7J6ICM0"/>
<dbReference type="CDD" id="cd06222">
    <property type="entry name" value="RNase_H_like"/>
    <property type="match status" value="1"/>
</dbReference>
<evidence type="ECO:0000259" key="2">
    <source>
        <dbReference type="Pfam" id="PF13966"/>
    </source>
</evidence>
<proteinExistence type="predicted"/>
<feature type="domain" description="Reverse transcriptase zinc-binding" evidence="2">
    <location>
        <begin position="372"/>
        <end position="458"/>
    </location>
</feature>
<dbReference type="Gene3D" id="3.30.420.10">
    <property type="entry name" value="Ribonuclease H-like superfamily/Ribonuclease H"/>
    <property type="match status" value="1"/>
</dbReference>
<dbReference type="EMBL" id="JAATIQ010000002">
    <property type="protein sequence ID" value="KAF4404430.1"/>
    <property type="molecule type" value="Genomic_DNA"/>
</dbReference>
<feature type="domain" description="RNase H type-1" evidence="1">
    <location>
        <begin position="574"/>
        <end position="689"/>
    </location>
</feature>
<dbReference type="InterPro" id="IPR012337">
    <property type="entry name" value="RNaseH-like_sf"/>
</dbReference>
<dbReference type="SUPFAM" id="SSF56219">
    <property type="entry name" value="DNase I-like"/>
    <property type="match status" value="1"/>
</dbReference>
<name>A0A7J6ICM0_CANSA</name>
<comment type="caution">
    <text evidence="3">The sequence shown here is derived from an EMBL/GenBank/DDBJ whole genome shotgun (WGS) entry which is preliminary data.</text>
</comment>
<dbReference type="GO" id="GO:0003676">
    <property type="term" value="F:nucleic acid binding"/>
    <property type="evidence" value="ECO:0007669"/>
    <property type="project" value="InterPro"/>
</dbReference>
<evidence type="ECO:0008006" key="5">
    <source>
        <dbReference type="Google" id="ProtNLM"/>
    </source>
</evidence>
<accession>A0A7J6ICM0</accession>
<protein>
    <recommendedName>
        <fullName evidence="5">RNase H type-1 domain-containing protein</fullName>
    </recommendedName>
</protein>